<keyword evidence="2" id="KW-1185">Reference proteome</keyword>
<dbReference type="RefSeq" id="WP_322949093.1">
    <property type="nucleotide sequence ID" value="NZ_JAYEET010000034.1"/>
</dbReference>
<dbReference type="EMBL" id="JAYEET010000034">
    <property type="protein sequence ID" value="MEA1606125.1"/>
    <property type="molecule type" value="Genomic_DNA"/>
</dbReference>
<comment type="caution">
    <text evidence="1">The sequence shown here is derived from an EMBL/GenBank/DDBJ whole genome shotgun (WGS) entry which is preliminary data.</text>
</comment>
<reference evidence="1 2" key="1">
    <citation type="submission" date="2023-12" db="EMBL/GenBank/DDBJ databases">
        <title>Pseudomonas sp. T5W1.</title>
        <authorList>
            <person name="Maltman C."/>
        </authorList>
    </citation>
    <scope>NUCLEOTIDE SEQUENCE [LARGE SCALE GENOMIC DNA]</scope>
    <source>
        <strain evidence="1 2">T5W1</strain>
    </source>
</reference>
<accession>A0ABU5P948</accession>
<evidence type="ECO:0000313" key="1">
    <source>
        <dbReference type="EMBL" id="MEA1606125.1"/>
    </source>
</evidence>
<protein>
    <submittedName>
        <fullName evidence="1">Uncharacterized protein</fullName>
    </submittedName>
</protein>
<evidence type="ECO:0000313" key="2">
    <source>
        <dbReference type="Proteomes" id="UP001292571"/>
    </source>
</evidence>
<name>A0ABU5P948_9PSED</name>
<dbReference type="Proteomes" id="UP001292571">
    <property type="component" value="Unassembled WGS sequence"/>
</dbReference>
<gene>
    <name evidence="1" type="ORF">SOP97_09910</name>
</gene>
<organism evidence="1 2">
    <name type="scientific">Pseudomonas spirodelae</name>
    <dbReference type="NCBI Taxonomy" id="3101751"/>
    <lineage>
        <taxon>Bacteria</taxon>
        <taxon>Pseudomonadati</taxon>
        <taxon>Pseudomonadota</taxon>
        <taxon>Gammaproteobacteria</taxon>
        <taxon>Pseudomonadales</taxon>
        <taxon>Pseudomonadaceae</taxon>
        <taxon>Pseudomonas</taxon>
    </lineage>
</organism>
<sequence length="76" mass="8253">MKTPAEVDQIAENVIASYCSSAGIETPDDLRKACELLISKAARAIEKYNGHTKSVEVLRRTMDYVATNPMPVGGVQ</sequence>
<proteinExistence type="predicted"/>